<protein>
    <submittedName>
        <fullName evidence="1">Uncharacterized protein</fullName>
    </submittedName>
</protein>
<evidence type="ECO:0000313" key="2">
    <source>
        <dbReference type="Proteomes" id="UP001501196"/>
    </source>
</evidence>
<organism evidence="1 2">
    <name type="scientific">Agromyces tropicus</name>
    <dbReference type="NCBI Taxonomy" id="555371"/>
    <lineage>
        <taxon>Bacteria</taxon>
        <taxon>Bacillati</taxon>
        <taxon>Actinomycetota</taxon>
        <taxon>Actinomycetes</taxon>
        <taxon>Micrococcales</taxon>
        <taxon>Microbacteriaceae</taxon>
        <taxon>Agromyces</taxon>
    </lineage>
</organism>
<dbReference type="EMBL" id="BAAAPW010000001">
    <property type="protein sequence ID" value="GAA2027596.1"/>
    <property type="molecule type" value="Genomic_DNA"/>
</dbReference>
<comment type="caution">
    <text evidence="1">The sequence shown here is derived from an EMBL/GenBank/DDBJ whole genome shotgun (WGS) entry which is preliminary data.</text>
</comment>
<accession>A0ABN2U3V5</accession>
<proteinExistence type="predicted"/>
<reference evidence="1 2" key="1">
    <citation type="journal article" date="2019" name="Int. J. Syst. Evol. Microbiol.">
        <title>The Global Catalogue of Microorganisms (GCM) 10K type strain sequencing project: providing services to taxonomists for standard genome sequencing and annotation.</title>
        <authorList>
            <consortium name="The Broad Institute Genomics Platform"/>
            <consortium name="The Broad Institute Genome Sequencing Center for Infectious Disease"/>
            <person name="Wu L."/>
            <person name="Ma J."/>
        </authorList>
    </citation>
    <scope>NUCLEOTIDE SEQUENCE [LARGE SCALE GENOMIC DNA]</scope>
    <source>
        <strain evidence="1 2">JCM 15672</strain>
    </source>
</reference>
<keyword evidence="2" id="KW-1185">Reference proteome</keyword>
<evidence type="ECO:0000313" key="1">
    <source>
        <dbReference type="EMBL" id="GAA2027596.1"/>
    </source>
</evidence>
<dbReference type="Proteomes" id="UP001501196">
    <property type="component" value="Unassembled WGS sequence"/>
</dbReference>
<name>A0ABN2U3V5_9MICO</name>
<gene>
    <name evidence="1" type="ORF">GCM10009819_08810</name>
</gene>
<sequence>MLDAAAEGARYAALAGSSPEAGIARTRALIDAALAAGFADDVTAGRTTIGETPAIAVTVRTPLPVIGLLGPPRGLEVTGHAAVETLR</sequence>